<dbReference type="GO" id="GO:0003677">
    <property type="term" value="F:DNA binding"/>
    <property type="evidence" value="ECO:0007669"/>
    <property type="project" value="UniProtKB-KW"/>
</dbReference>
<evidence type="ECO:0000313" key="4">
    <source>
        <dbReference type="EMBL" id="GEK13024.1"/>
    </source>
</evidence>
<keyword evidence="1" id="KW-0597">Phosphoprotein</keyword>
<sequence length="196" mass="21993">MMKGKVVEWNDSKGYGFISALNGELKVFLHISTLKNKNRRPKIGDEVSFDINEEIKGRFNANNVSIVGANTIPSTIMFCFIYLVLASVALVIFNGEKMLLVLYLGMSLLTYAMYAVDKNAAKKGNWRTPENTLHLLSLLGGWPGALFAQNQFRHKSKKQPFKTILWITIFVNIGAFAWTFTSSGTMFMQNIIGNVL</sequence>
<dbReference type="Pfam" id="PF00313">
    <property type="entry name" value="CSD"/>
    <property type="match status" value="1"/>
</dbReference>
<keyword evidence="2" id="KW-0472">Membrane</keyword>
<comment type="caution">
    <text evidence="4">The sequence shown here is derived from an EMBL/GenBank/DDBJ whole genome shotgun (WGS) entry which is preliminary data.</text>
</comment>
<keyword evidence="4" id="KW-0238">DNA-binding</keyword>
<keyword evidence="2" id="KW-0812">Transmembrane</keyword>
<protein>
    <submittedName>
        <fullName evidence="4">DNA-binding protein</fullName>
    </submittedName>
</protein>
<feature type="domain" description="CSD" evidence="3">
    <location>
        <begin position="1"/>
        <end position="66"/>
    </location>
</feature>
<dbReference type="InterPro" id="IPR002059">
    <property type="entry name" value="CSP_DNA-bd"/>
</dbReference>
<evidence type="ECO:0000256" key="1">
    <source>
        <dbReference type="ARBA" id="ARBA00022553"/>
    </source>
</evidence>
<proteinExistence type="predicted"/>
<dbReference type="SUPFAM" id="SSF50249">
    <property type="entry name" value="Nucleic acid-binding proteins"/>
    <property type="match status" value="1"/>
</dbReference>
<dbReference type="EMBL" id="BJTZ01000004">
    <property type="protein sequence ID" value="GEK13024.1"/>
    <property type="molecule type" value="Genomic_DNA"/>
</dbReference>
<feature type="transmembrane region" description="Helical" evidence="2">
    <location>
        <begin position="75"/>
        <end position="93"/>
    </location>
</feature>
<gene>
    <name evidence="4" type="ORF">AFI02nite_10600</name>
</gene>
<evidence type="ECO:0000313" key="5">
    <source>
        <dbReference type="Proteomes" id="UP000321787"/>
    </source>
</evidence>
<keyword evidence="2" id="KW-1133">Transmembrane helix</keyword>
<reference evidence="4 5" key="1">
    <citation type="submission" date="2019-07" db="EMBL/GenBank/DDBJ databases">
        <title>Whole genome shotgun sequence of Aliivibrio fischeri NBRC 101058.</title>
        <authorList>
            <person name="Hosoyama A."/>
            <person name="Uohara A."/>
            <person name="Ohji S."/>
            <person name="Ichikawa N."/>
        </authorList>
    </citation>
    <scope>NUCLEOTIDE SEQUENCE [LARGE SCALE GENOMIC DNA]</scope>
    <source>
        <strain evidence="4 5">NBRC 101058</strain>
    </source>
</reference>
<dbReference type="InterPro" id="IPR010718">
    <property type="entry name" value="DUF1294"/>
</dbReference>
<dbReference type="PANTHER" id="PTHR12962">
    <property type="entry name" value="CALCIUM-REGULATED HEAT STABLE PROTEIN CRHSP-24-RELATED"/>
    <property type="match status" value="1"/>
</dbReference>
<name>A0A510UEH8_ALIFS</name>
<feature type="transmembrane region" description="Helical" evidence="2">
    <location>
        <begin position="163"/>
        <end position="180"/>
    </location>
</feature>
<dbReference type="PRINTS" id="PR00050">
    <property type="entry name" value="COLDSHOCK"/>
</dbReference>
<dbReference type="PROSITE" id="PS51857">
    <property type="entry name" value="CSD_2"/>
    <property type="match status" value="1"/>
</dbReference>
<organism evidence="4 5">
    <name type="scientific">Aliivibrio fischeri</name>
    <name type="common">Vibrio fischeri</name>
    <dbReference type="NCBI Taxonomy" id="668"/>
    <lineage>
        <taxon>Bacteria</taxon>
        <taxon>Pseudomonadati</taxon>
        <taxon>Pseudomonadota</taxon>
        <taxon>Gammaproteobacteria</taxon>
        <taxon>Vibrionales</taxon>
        <taxon>Vibrionaceae</taxon>
        <taxon>Aliivibrio</taxon>
    </lineage>
</organism>
<feature type="transmembrane region" description="Helical" evidence="2">
    <location>
        <begin position="99"/>
        <end position="116"/>
    </location>
</feature>
<dbReference type="InterPro" id="IPR052069">
    <property type="entry name" value="Ca-reg_mRNA-binding_domain"/>
</dbReference>
<evidence type="ECO:0000256" key="2">
    <source>
        <dbReference type="SAM" id="Phobius"/>
    </source>
</evidence>
<dbReference type="SMART" id="SM00357">
    <property type="entry name" value="CSP"/>
    <property type="match status" value="1"/>
</dbReference>
<dbReference type="Gene3D" id="2.40.50.140">
    <property type="entry name" value="Nucleic acid-binding proteins"/>
    <property type="match status" value="1"/>
</dbReference>
<evidence type="ECO:0000259" key="3">
    <source>
        <dbReference type="PROSITE" id="PS51857"/>
    </source>
</evidence>
<dbReference type="GO" id="GO:0005829">
    <property type="term" value="C:cytosol"/>
    <property type="evidence" value="ECO:0007669"/>
    <property type="project" value="UniProtKB-ARBA"/>
</dbReference>
<accession>A0A510UEH8</accession>
<dbReference type="AlphaFoldDB" id="A0A510UEH8"/>
<dbReference type="PANTHER" id="PTHR12962:SF1">
    <property type="entry name" value="COLD SHOCK DOMAIN-CONTAINING PROTEIN CG9705"/>
    <property type="match status" value="1"/>
</dbReference>
<dbReference type="GO" id="GO:0043488">
    <property type="term" value="P:regulation of mRNA stability"/>
    <property type="evidence" value="ECO:0007669"/>
    <property type="project" value="TreeGrafter"/>
</dbReference>
<dbReference type="Pfam" id="PF06961">
    <property type="entry name" value="DUF1294"/>
    <property type="match status" value="1"/>
</dbReference>
<dbReference type="GO" id="GO:0003730">
    <property type="term" value="F:mRNA 3'-UTR binding"/>
    <property type="evidence" value="ECO:0007669"/>
    <property type="project" value="TreeGrafter"/>
</dbReference>
<dbReference type="InterPro" id="IPR012340">
    <property type="entry name" value="NA-bd_OB-fold"/>
</dbReference>
<dbReference type="InterPro" id="IPR011129">
    <property type="entry name" value="CSD"/>
</dbReference>
<dbReference type="CDD" id="cd04458">
    <property type="entry name" value="CSP_CDS"/>
    <property type="match status" value="1"/>
</dbReference>
<dbReference type="Proteomes" id="UP000321787">
    <property type="component" value="Unassembled WGS sequence"/>
</dbReference>